<evidence type="ECO:0000259" key="3">
    <source>
        <dbReference type="PROSITE" id="PS50011"/>
    </source>
</evidence>
<keyword evidence="5" id="KW-1185">Reference proteome</keyword>
<dbReference type="EMBL" id="VJMJ01000304">
    <property type="protein sequence ID" value="KAF0723507.1"/>
    <property type="molecule type" value="Genomic_DNA"/>
</dbReference>
<evidence type="ECO:0000313" key="4">
    <source>
        <dbReference type="EMBL" id="KAF0723507.1"/>
    </source>
</evidence>
<dbReference type="Pfam" id="PF07714">
    <property type="entry name" value="PK_Tyr_Ser-Thr"/>
    <property type="match status" value="1"/>
</dbReference>
<keyword evidence="2" id="KW-0472">Membrane</keyword>
<dbReference type="GO" id="GO:0005524">
    <property type="term" value="F:ATP binding"/>
    <property type="evidence" value="ECO:0007669"/>
    <property type="project" value="InterPro"/>
</dbReference>
<dbReference type="Gene3D" id="3.30.200.20">
    <property type="entry name" value="Phosphorylase Kinase, domain 1"/>
    <property type="match status" value="1"/>
</dbReference>
<dbReference type="GO" id="GO:0004674">
    <property type="term" value="F:protein serine/threonine kinase activity"/>
    <property type="evidence" value="ECO:0007669"/>
    <property type="project" value="TreeGrafter"/>
</dbReference>
<dbReference type="VEuPathDB" id="FungiDB:AeMF1_013801"/>
<keyword evidence="2" id="KW-1133">Transmembrane helix</keyword>
<dbReference type="PANTHER" id="PTHR44329">
    <property type="entry name" value="SERINE/THREONINE-PROTEIN KINASE TNNI3K-RELATED"/>
    <property type="match status" value="1"/>
</dbReference>
<dbReference type="Proteomes" id="UP000481153">
    <property type="component" value="Unassembled WGS sequence"/>
</dbReference>
<sequence>MAEDTSTLDPTYCQYTIARAVDNLTQTSATAFMSCSYYDDLTASTPHLKPSTLQTSACKVQACATLFSQFVQYTGDCTILNDDTGAQVNISTLAGVCSSTPTTTLSSSSSSPSSNPSGTSTPNTTAAASASKSSSSTTTIAIAVSVLVLVVAFAIYARKRKRRQTKQDDYGTTNLTHGPSSLETSWFALNDASEASSMQAQLAHLDMFRIPAADVKMKKPLAEGAYGQVWLGEYNHQVVAVKKLLPNKCSADELLKFIAEIVLLSKIDCPYVVQFCGAAWTRPTDILMVTEYMENGDLRHVLEKKTLSWHLKLQCAKNIAEALVYLHCMEPRVIHRDLKSRNVLLDGEFRAKLTDFGISREMDDTTMTAGIGTYRWMAPEVLQDGHYTEAADIFSFGVILAELDTEILPYSDLRNERGNPITDTAIMAKVLAGELIPSFTPSCPEWYVQIATECLALDPAKRPAATMLAFQLKRCLIREFSQSTPGH</sequence>
<dbReference type="InterPro" id="IPR008271">
    <property type="entry name" value="Ser/Thr_kinase_AS"/>
</dbReference>
<dbReference type="SUPFAM" id="SSF56112">
    <property type="entry name" value="Protein kinase-like (PK-like)"/>
    <property type="match status" value="1"/>
</dbReference>
<reference evidence="4 5" key="1">
    <citation type="submission" date="2019-07" db="EMBL/GenBank/DDBJ databases">
        <title>Genomics analysis of Aphanomyces spp. identifies a new class of oomycete effector associated with host adaptation.</title>
        <authorList>
            <person name="Gaulin E."/>
        </authorList>
    </citation>
    <scope>NUCLEOTIDE SEQUENCE [LARGE SCALE GENOMIC DNA]</scope>
    <source>
        <strain evidence="4 5">ATCC 201684</strain>
    </source>
</reference>
<evidence type="ECO:0000256" key="2">
    <source>
        <dbReference type="SAM" id="Phobius"/>
    </source>
</evidence>
<dbReference type="PROSITE" id="PS00108">
    <property type="entry name" value="PROTEIN_KINASE_ST"/>
    <property type="match status" value="1"/>
</dbReference>
<feature type="transmembrane region" description="Helical" evidence="2">
    <location>
        <begin position="139"/>
        <end position="157"/>
    </location>
</feature>
<dbReference type="InterPro" id="IPR051681">
    <property type="entry name" value="Ser/Thr_Kinases-Pseudokinases"/>
</dbReference>
<comment type="caution">
    <text evidence="4">The sequence shown here is derived from an EMBL/GenBank/DDBJ whole genome shotgun (WGS) entry which is preliminary data.</text>
</comment>
<dbReference type="Gene3D" id="1.10.510.10">
    <property type="entry name" value="Transferase(Phosphotransferase) domain 1"/>
    <property type="match status" value="1"/>
</dbReference>
<feature type="region of interest" description="Disordered" evidence="1">
    <location>
        <begin position="103"/>
        <end position="130"/>
    </location>
</feature>
<dbReference type="InterPro" id="IPR001245">
    <property type="entry name" value="Ser-Thr/Tyr_kinase_cat_dom"/>
</dbReference>
<dbReference type="PROSITE" id="PS50011">
    <property type="entry name" value="PROTEIN_KINASE_DOM"/>
    <property type="match status" value="1"/>
</dbReference>
<evidence type="ECO:0000313" key="5">
    <source>
        <dbReference type="Proteomes" id="UP000481153"/>
    </source>
</evidence>
<accession>A0A6G0WB34</accession>
<gene>
    <name evidence="4" type="ORF">Ae201684_017588</name>
</gene>
<dbReference type="SMART" id="SM00220">
    <property type="entry name" value="S_TKc"/>
    <property type="match status" value="1"/>
</dbReference>
<dbReference type="InterPro" id="IPR000719">
    <property type="entry name" value="Prot_kinase_dom"/>
</dbReference>
<name>A0A6G0WB34_9STRA</name>
<dbReference type="AlphaFoldDB" id="A0A6G0WB34"/>
<dbReference type="PANTHER" id="PTHR44329:SF214">
    <property type="entry name" value="PROTEIN KINASE DOMAIN-CONTAINING PROTEIN"/>
    <property type="match status" value="1"/>
</dbReference>
<evidence type="ECO:0000256" key="1">
    <source>
        <dbReference type="SAM" id="MobiDB-lite"/>
    </source>
</evidence>
<dbReference type="InterPro" id="IPR011009">
    <property type="entry name" value="Kinase-like_dom_sf"/>
</dbReference>
<protein>
    <recommendedName>
        <fullName evidence="3">Protein kinase domain-containing protein</fullName>
    </recommendedName>
</protein>
<dbReference type="CDD" id="cd13999">
    <property type="entry name" value="STKc_MAP3K-like"/>
    <property type="match status" value="1"/>
</dbReference>
<feature type="domain" description="Protein kinase" evidence="3">
    <location>
        <begin position="215"/>
        <end position="487"/>
    </location>
</feature>
<proteinExistence type="predicted"/>
<keyword evidence="2" id="KW-0812">Transmembrane</keyword>
<organism evidence="4 5">
    <name type="scientific">Aphanomyces euteiches</name>
    <dbReference type="NCBI Taxonomy" id="100861"/>
    <lineage>
        <taxon>Eukaryota</taxon>
        <taxon>Sar</taxon>
        <taxon>Stramenopiles</taxon>
        <taxon>Oomycota</taxon>
        <taxon>Saprolegniomycetes</taxon>
        <taxon>Saprolegniales</taxon>
        <taxon>Verrucalvaceae</taxon>
        <taxon>Aphanomyces</taxon>
    </lineage>
</organism>